<evidence type="ECO:0000256" key="1">
    <source>
        <dbReference type="ARBA" id="ARBA00001946"/>
    </source>
</evidence>
<evidence type="ECO:0000313" key="6">
    <source>
        <dbReference type="EMBL" id="PRX17772.1"/>
    </source>
</evidence>
<dbReference type="CDD" id="cd18876">
    <property type="entry name" value="NUDIX_Hydrolase"/>
    <property type="match status" value="1"/>
</dbReference>
<reference evidence="6 7" key="1">
    <citation type="submission" date="2018-03" db="EMBL/GenBank/DDBJ databases">
        <title>Genomic Encyclopedia of Archaeal and Bacterial Type Strains, Phase II (KMG-II): from individual species to whole genera.</title>
        <authorList>
            <person name="Goeker M."/>
        </authorList>
    </citation>
    <scope>NUCLEOTIDE SEQUENCE [LARGE SCALE GENOMIC DNA]</scope>
    <source>
        <strain evidence="6 7">DSM 43146</strain>
    </source>
</reference>
<evidence type="ECO:0000256" key="4">
    <source>
        <dbReference type="RuleBase" id="RU003476"/>
    </source>
</evidence>
<dbReference type="PROSITE" id="PS51462">
    <property type="entry name" value="NUDIX"/>
    <property type="match status" value="1"/>
</dbReference>
<dbReference type="Pfam" id="PF00293">
    <property type="entry name" value="NUDIX"/>
    <property type="match status" value="1"/>
</dbReference>
<dbReference type="EMBL" id="PVMZ01000015">
    <property type="protein sequence ID" value="PRX17772.1"/>
    <property type="molecule type" value="Genomic_DNA"/>
</dbReference>
<evidence type="ECO:0000256" key="3">
    <source>
        <dbReference type="ARBA" id="ARBA00022801"/>
    </source>
</evidence>
<proteinExistence type="inferred from homology"/>
<feature type="domain" description="Nudix hydrolase" evidence="5">
    <location>
        <begin position="20"/>
        <end position="150"/>
    </location>
</feature>
<accession>A0A2T0K4G1</accession>
<dbReference type="PANTHER" id="PTHR43046:SF14">
    <property type="entry name" value="MUTT_NUDIX FAMILY PROTEIN"/>
    <property type="match status" value="1"/>
</dbReference>
<protein>
    <submittedName>
        <fullName evidence="6">ADP-ribose pyrophosphatase YjhB (NUDIX family)</fullName>
    </submittedName>
</protein>
<comment type="cofactor">
    <cofactor evidence="1">
        <name>Mg(2+)</name>
        <dbReference type="ChEBI" id="CHEBI:18420"/>
    </cofactor>
</comment>
<dbReference type="AlphaFoldDB" id="A0A2T0K4G1"/>
<dbReference type="PROSITE" id="PS00893">
    <property type="entry name" value="NUDIX_BOX"/>
    <property type="match status" value="1"/>
</dbReference>
<keyword evidence="7" id="KW-1185">Reference proteome</keyword>
<dbReference type="InterPro" id="IPR015797">
    <property type="entry name" value="NUDIX_hydrolase-like_dom_sf"/>
</dbReference>
<comment type="similarity">
    <text evidence="2 4">Belongs to the Nudix hydrolase family.</text>
</comment>
<dbReference type="PRINTS" id="PR00502">
    <property type="entry name" value="NUDIXFAMILY"/>
</dbReference>
<dbReference type="InterPro" id="IPR020476">
    <property type="entry name" value="Nudix_hydrolase"/>
</dbReference>
<dbReference type="InterPro" id="IPR020084">
    <property type="entry name" value="NUDIX_hydrolase_CS"/>
</dbReference>
<dbReference type="SUPFAM" id="SSF55811">
    <property type="entry name" value="Nudix"/>
    <property type="match status" value="1"/>
</dbReference>
<organism evidence="6 7">
    <name type="scientific">Actinoplanes italicus</name>
    <dbReference type="NCBI Taxonomy" id="113567"/>
    <lineage>
        <taxon>Bacteria</taxon>
        <taxon>Bacillati</taxon>
        <taxon>Actinomycetota</taxon>
        <taxon>Actinomycetes</taxon>
        <taxon>Micromonosporales</taxon>
        <taxon>Micromonosporaceae</taxon>
        <taxon>Actinoplanes</taxon>
    </lineage>
</organism>
<dbReference type="GO" id="GO:0016787">
    <property type="term" value="F:hydrolase activity"/>
    <property type="evidence" value="ECO:0007669"/>
    <property type="project" value="UniProtKB-KW"/>
</dbReference>
<name>A0A2T0K4G1_9ACTN</name>
<dbReference type="Gene3D" id="3.90.79.10">
    <property type="entry name" value="Nucleoside Triphosphate Pyrophosphohydrolase"/>
    <property type="match status" value="1"/>
</dbReference>
<evidence type="ECO:0000256" key="2">
    <source>
        <dbReference type="ARBA" id="ARBA00005582"/>
    </source>
</evidence>
<comment type="caution">
    <text evidence="6">The sequence shown here is derived from an EMBL/GenBank/DDBJ whole genome shotgun (WGS) entry which is preliminary data.</text>
</comment>
<dbReference type="PANTHER" id="PTHR43046">
    <property type="entry name" value="GDP-MANNOSE MANNOSYL HYDROLASE"/>
    <property type="match status" value="1"/>
</dbReference>
<keyword evidence="3 4" id="KW-0378">Hydrolase</keyword>
<sequence length="169" mass="18529">MLSMSEVDPGELSELTFVLPTIPASAGALIRGRKGRLLILKPTYKGGWTIPGGVVEIGESPWDACRRETREECGLDVTAGRLKCVDFLRPRPDRPGGMRFLFDCGVFDDAVLDTVVIQPFEIAESRVLPVDAALPLLSGPVRRRVRAAWKEKGVRYLEDGRPVQGVTPS</sequence>
<gene>
    <name evidence="6" type="ORF">CLV67_115276</name>
</gene>
<dbReference type="InterPro" id="IPR000086">
    <property type="entry name" value="NUDIX_hydrolase_dom"/>
</dbReference>
<evidence type="ECO:0000313" key="7">
    <source>
        <dbReference type="Proteomes" id="UP000239415"/>
    </source>
</evidence>
<evidence type="ECO:0000259" key="5">
    <source>
        <dbReference type="PROSITE" id="PS51462"/>
    </source>
</evidence>
<dbReference type="Proteomes" id="UP000239415">
    <property type="component" value="Unassembled WGS sequence"/>
</dbReference>